<accession>A0A0E3V210</accession>
<evidence type="ECO:0000313" key="4">
    <source>
        <dbReference type="Proteomes" id="UP000061135"/>
    </source>
</evidence>
<dbReference type="STRING" id="1835254.CL55_00016150"/>
<evidence type="ECO:0000313" key="3">
    <source>
        <dbReference type="EMBL" id="AKD25948.1"/>
    </source>
</evidence>
<dbReference type="Pfam" id="PF00582">
    <property type="entry name" value="Usp"/>
    <property type="match status" value="1"/>
</dbReference>
<dbReference type="PATRIC" id="fig|576611.7.peg.1640"/>
<evidence type="ECO:0000259" key="2">
    <source>
        <dbReference type="Pfam" id="PF00582"/>
    </source>
</evidence>
<dbReference type="AlphaFoldDB" id="A0A0E3V210"/>
<dbReference type="InterPro" id="IPR006015">
    <property type="entry name" value="Universal_stress_UspA"/>
</dbReference>
<comment type="similarity">
    <text evidence="1">Belongs to the universal stress protein A family.</text>
</comment>
<dbReference type="PRINTS" id="PR01438">
    <property type="entry name" value="UNVRSLSTRESS"/>
</dbReference>
<protein>
    <submittedName>
        <fullName evidence="3">Universal stress protein UspA-related nucleotide-binding protein</fullName>
    </submittedName>
</protein>
<dbReference type="CDD" id="cd00293">
    <property type="entry name" value="USP-like"/>
    <property type="match status" value="1"/>
</dbReference>
<dbReference type="OrthoDB" id="8547832at2"/>
<dbReference type="RefSeq" id="WP_046330640.1">
    <property type="nucleotide sequence ID" value="NZ_CP007501.1"/>
</dbReference>
<feature type="domain" description="UspA" evidence="2">
    <location>
        <begin position="1"/>
        <end position="145"/>
    </location>
</feature>
<evidence type="ECO:0000256" key="1">
    <source>
        <dbReference type="ARBA" id="ARBA00008791"/>
    </source>
</evidence>
<keyword evidence="4" id="KW-1185">Reference proteome</keyword>
<dbReference type="PANTHER" id="PTHR46268:SF15">
    <property type="entry name" value="UNIVERSAL STRESS PROTEIN HP_0031"/>
    <property type="match status" value="1"/>
</dbReference>
<dbReference type="InterPro" id="IPR014729">
    <property type="entry name" value="Rossmann-like_a/b/a_fold"/>
</dbReference>
<name>A0A0E3V210_9BURK</name>
<dbReference type="InterPro" id="IPR006016">
    <property type="entry name" value="UspA"/>
</dbReference>
<dbReference type="Gene3D" id="3.40.50.620">
    <property type="entry name" value="HUPs"/>
    <property type="match status" value="1"/>
</dbReference>
<proteinExistence type="inferred from homology"/>
<organism evidence="3 4">
    <name type="scientific">Polynucleobacter duraquae</name>
    <dbReference type="NCBI Taxonomy" id="1835254"/>
    <lineage>
        <taxon>Bacteria</taxon>
        <taxon>Pseudomonadati</taxon>
        <taxon>Pseudomonadota</taxon>
        <taxon>Betaproteobacteria</taxon>
        <taxon>Burkholderiales</taxon>
        <taxon>Burkholderiaceae</taxon>
        <taxon>Polynucleobacter</taxon>
    </lineage>
</organism>
<sequence length="146" mass="15548">MFKHLLVPVDGSDVSKKSLKKVAELAKADKAVVTLVYVSDPMPPMVYSDSSMGYGISQKDHKKVCEAYATDVLKKAALVLGASVKANTLHIPNSNLSEGILDGAKKSKADVIVMASHKRTGIKSILLGSETHEVIVHSKIPVLVLG</sequence>
<dbReference type="KEGG" id="pdq:CL55_00016150"/>
<dbReference type="Proteomes" id="UP000061135">
    <property type="component" value="Chromosome"/>
</dbReference>
<reference evidence="3 4" key="1">
    <citation type="submission" date="2014-03" db="EMBL/GenBank/DDBJ databases">
        <title>Genome of Polynucleobacter strain MWH-MoK4.</title>
        <authorList>
            <person name="Hahn M.W."/>
        </authorList>
    </citation>
    <scope>NUCLEOTIDE SEQUENCE [LARGE SCALE GENOMIC DNA]</scope>
    <source>
        <strain evidence="3 4">MWH-MoK4</strain>
    </source>
</reference>
<dbReference type="HOGENOM" id="CLU_049301_11_0_4"/>
<gene>
    <name evidence="3" type="ORF">CL55_00016150</name>
</gene>
<dbReference type="PANTHER" id="PTHR46268">
    <property type="entry name" value="STRESS RESPONSE PROTEIN NHAX"/>
    <property type="match status" value="1"/>
</dbReference>
<dbReference type="EMBL" id="CP007501">
    <property type="protein sequence ID" value="AKD25948.1"/>
    <property type="molecule type" value="Genomic_DNA"/>
</dbReference>
<dbReference type="SUPFAM" id="SSF52402">
    <property type="entry name" value="Adenine nucleotide alpha hydrolases-like"/>
    <property type="match status" value="1"/>
</dbReference>